<sequence length="1172" mass="132054">MADMWILDDKDKKQTIISSEAKEACRFYDAPFREELNVGSSFSFVADADHEDSVHIKPENQVVFEDRRGRKRNFVIKELEDADDGANARIRAYCEPALSELYDEFVTDIRPQNRTAQYVLDRILEGTRWRANVPVDLGLHSTNFYRISVMEAINQILQIWGGEYYDEVVFDENDNIVDRVIHILPRRGQDTGKRAEIDKDIQEITRTVLSYPVTALYGYGASLETEGGGNTRYIDFSDVEWVKANGDPVDKPKGQEWVGDPDLLEKFGRIMYDGQTKRHRFQKWQDDSIEDPAELLRKTYEALINHEMVQVNYSLKLELLEYISGYEHEAVDLGDTMIAIDDNFRHPIEVQTRVIAIEYDLSDPVNTAQVEMGQFLDLYSTEKRIKELETTIDTNRGKWDNGGDPIIGDGSFPDKVPPVPSNIKVESLFQGVSITWDYNPSSYIAAYQIFASPNKGFTPLDENLIFSGKLSGYEHTPGVDQVWYYRMRTINTHGTPSPFTQEFTGVTRRILTDDIVFGAVTAEKLANLSVTAEKLSQKFDESNILPGSVLRPGELGNVNGASWSVKEGEFNEVTVTRKADDTRAGFGFSAFYRSTLRLTKGEKYTLSFEVKRNNTLNINFIYLKDDSGQYQLDAPDFNDISSFPSDEFVRVDYVFQSPITTETARLWLGGNKVGDENPSVTYRKIQIRKGDVRKEFAFSPYDVMLTEQAVSSALIAKAAIQSAHIQEAAITTAAIANGAITRAKLGTAIIGTAQIEDGAITNAKIANLSADKINAGTIKGITIEGSLIRGARIEPLSSSSAYESYIEANKIYQLRKTRYGGYQDRYEELDISSGSIIQDYGNRLDDDSHESLNKVEISKGKVALSSGKTFSTGTTSRMEIFSQLGTSDNGLYGGNFITMYRNDEKVFELRQDSWTDPDTNVIMPQMSIRAEKVDFVSFFEDVSVYSEKSIYHSAERSVALFSKDGPVTVYAKDGMKLNRGSNGEYTTSITADDALKIASKGTITLEDTEFNGASLYLGTDSRGPRIWSYSINKRTTTAAANLHMDQYGTFHKVTSSQKYKINIEEFPNDRVENILKLNPKTWFDKKAVEAYAEILESGQEDDENKPYFERIPGLIAEEVFEAGLKEFVFFGKPDENGNREIEGIMYDRLFALLIPIVRDLKTRIENIESTLN</sequence>
<dbReference type="InterPro" id="IPR030392">
    <property type="entry name" value="S74_ICA"/>
</dbReference>
<gene>
    <name evidence="2" type="ordered locus">BL00967</name>
</gene>
<dbReference type="AlphaFoldDB" id="Q65KN1"/>
<dbReference type="HOGENOM" id="CLU_008253_0_0_9"/>
<dbReference type="NCBIfam" id="TIGR01665">
    <property type="entry name" value="put_anti_recept"/>
    <property type="match status" value="2"/>
</dbReference>
<protein>
    <submittedName>
        <fullName evidence="2">Phage related protein</fullName>
    </submittedName>
</protein>
<dbReference type="InterPro" id="IPR007119">
    <property type="entry name" value="Phage_tail_spike_N"/>
</dbReference>
<organism evidence="2 3">
    <name type="scientific">Bacillus licheniformis (strain ATCC 14580 / DSM 13 / JCM 2505 / CCUG 7422 / NBRC 12200 / NCIMB 9375 / NCTC 10341 / NRRL NRS-1264 / Gibson 46)</name>
    <dbReference type="NCBI Taxonomy" id="279010"/>
    <lineage>
        <taxon>Bacteria</taxon>
        <taxon>Bacillati</taxon>
        <taxon>Bacillota</taxon>
        <taxon>Bacilli</taxon>
        <taxon>Bacillales</taxon>
        <taxon>Bacillaceae</taxon>
        <taxon>Bacillus</taxon>
    </lineage>
</organism>
<evidence type="ECO:0000259" key="1">
    <source>
        <dbReference type="PROSITE" id="PS51688"/>
    </source>
</evidence>
<name>Q65KN1_BACLD</name>
<dbReference type="Pfam" id="PF06605">
    <property type="entry name" value="Prophage_tail"/>
    <property type="match status" value="1"/>
</dbReference>
<keyword evidence="3" id="KW-1185">Reference proteome</keyword>
<dbReference type="KEGG" id="bld:BLi01482"/>
<accession>Q65KN1</accession>
<dbReference type="eggNOG" id="COG0497">
    <property type="taxonomic scope" value="Bacteria"/>
</dbReference>
<dbReference type="KEGG" id="bli:BL00967"/>
<feature type="domain" description="Peptidase S74" evidence="1">
    <location>
        <begin position="1055"/>
        <end position="1171"/>
    </location>
</feature>
<dbReference type="EMBL" id="CP000002">
    <property type="protein sequence ID" value="AAU23029.1"/>
    <property type="molecule type" value="Genomic_DNA"/>
</dbReference>
<dbReference type="Gene3D" id="2.60.120.260">
    <property type="entry name" value="Galactose-binding domain-like"/>
    <property type="match status" value="1"/>
</dbReference>
<proteinExistence type="predicted"/>
<dbReference type="Gene3D" id="2.60.40.10">
    <property type="entry name" value="Immunoglobulins"/>
    <property type="match status" value="1"/>
</dbReference>
<dbReference type="STRING" id="279010.BL00967"/>
<dbReference type="InterPro" id="IPR013783">
    <property type="entry name" value="Ig-like_fold"/>
</dbReference>
<dbReference type="eggNOG" id="COG4733">
    <property type="taxonomic scope" value="Bacteria"/>
</dbReference>
<dbReference type="InterPro" id="IPR010572">
    <property type="entry name" value="Tail_dom"/>
</dbReference>
<dbReference type="PATRIC" id="fig|279010.13.peg.1475"/>
<evidence type="ECO:0000313" key="3">
    <source>
        <dbReference type="Proteomes" id="UP000000606"/>
    </source>
</evidence>
<dbReference type="RefSeq" id="WP_011197882.1">
    <property type="nucleotide sequence ID" value="NC_006270.3"/>
</dbReference>
<evidence type="ECO:0000313" key="2">
    <source>
        <dbReference type="EMBL" id="AAU23029.1"/>
    </source>
</evidence>
<accession>Q62W29</accession>
<dbReference type="InterPro" id="IPR044051">
    <property type="entry name" value="Prophage_tail_N"/>
</dbReference>
<dbReference type="GeneID" id="92861929"/>
<reference evidence="2 3" key="1">
    <citation type="journal article" date="2004" name="Genome Biol.">
        <title>Complete genome sequence of the industrial bacterium Bacillus licheniformis and comparisons with closely related Bacillus species.</title>
        <authorList>
            <person name="Rey M.W."/>
            <person name="Ramaiya P."/>
            <person name="Nelson B.A."/>
            <person name="Brody-Karpin S.D."/>
            <person name="Zaretsky E.J."/>
            <person name="Tang M."/>
            <person name="Lopez de Leon A."/>
            <person name="Xiang H."/>
            <person name="Gusti V."/>
            <person name="Clausen I.G."/>
            <person name="Olsen P.B."/>
            <person name="Rasmussen M.D."/>
            <person name="Andersen J.T."/>
            <person name="Jorgensen P.L."/>
            <person name="Larsen T.S."/>
            <person name="Sorokin A."/>
            <person name="Bolotin A."/>
            <person name="Lapidus A."/>
            <person name="Galleron N."/>
            <person name="Ehrlich S.D."/>
            <person name="Berka R.M."/>
        </authorList>
    </citation>
    <scope>NUCLEOTIDE SEQUENCE [LARGE SCALE GENOMIC DNA]</scope>
    <source>
        <strain evidence="3">ATCC 14580 / DSM 13 / JCM 2505 / CCUG 7422 / NBRC 12200 / NCIMB 9375 / NCTC 10341 / NRRL NRS-1264 / Gibson 46</strain>
    </source>
</reference>
<dbReference type="Proteomes" id="UP000000606">
    <property type="component" value="Chromosome"/>
</dbReference>
<dbReference type="Pfam" id="PF18994">
    <property type="entry name" value="Prophage_tailD1"/>
    <property type="match status" value="1"/>
</dbReference>
<dbReference type="PROSITE" id="PS51688">
    <property type="entry name" value="ICA"/>
    <property type="match status" value="1"/>
</dbReference>